<comment type="similarity">
    <text evidence="3">Belongs to the CDP-glycerol glycerophosphotransferase family.</text>
</comment>
<gene>
    <name evidence="11" type="ORF">RM780_24025</name>
</gene>
<feature type="region of interest" description="Disordered" evidence="9">
    <location>
        <begin position="734"/>
        <end position="755"/>
    </location>
</feature>
<dbReference type="InterPro" id="IPR043149">
    <property type="entry name" value="TagF_N"/>
</dbReference>
<evidence type="ECO:0000259" key="10">
    <source>
        <dbReference type="Pfam" id="PF00535"/>
    </source>
</evidence>
<dbReference type="CDD" id="cd00761">
    <property type="entry name" value="Glyco_tranf_GTA_type"/>
    <property type="match status" value="1"/>
</dbReference>
<organism evidence="11 12">
    <name type="scientific">Streptomyces boetiae</name>
    <dbReference type="NCBI Taxonomy" id="3075541"/>
    <lineage>
        <taxon>Bacteria</taxon>
        <taxon>Bacillati</taxon>
        <taxon>Actinomycetota</taxon>
        <taxon>Actinomycetes</taxon>
        <taxon>Kitasatosporales</taxon>
        <taxon>Streptomycetaceae</taxon>
        <taxon>Streptomyces</taxon>
    </lineage>
</organism>
<evidence type="ECO:0000256" key="7">
    <source>
        <dbReference type="ARBA" id="ARBA00022944"/>
    </source>
</evidence>
<evidence type="ECO:0000256" key="3">
    <source>
        <dbReference type="ARBA" id="ARBA00010488"/>
    </source>
</evidence>
<keyword evidence="8" id="KW-0472">Membrane</keyword>
<dbReference type="RefSeq" id="WP_311632972.1">
    <property type="nucleotide sequence ID" value="NZ_JAVREN010000052.1"/>
</dbReference>
<evidence type="ECO:0000313" key="11">
    <source>
        <dbReference type="EMBL" id="MDT0309998.1"/>
    </source>
</evidence>
<dbReference type="InterPro" id="IPR007554">
    <property type="entry name" value="Glycerophosphate_synth"/>
</dbReference>
<reference evidence="12" key="1">
    <citation type="submission" date="2023-07" db="EMBL/GenBank/DDBJ databases">
        <title>30 novel species of actinomycetes from the DSMZ collection.</title>
        <authorList>
            <person name="Nouioui I."/>
        </authorList>
    </citation>
    <scope>NUCLEOTIDE SEQUENCE [LARGE SCALE GENOMIC DNA]</scope>
    <source>
        <strain evidence="12">DSM 44917</strain>
    </source>
</reference>
<dbReference type="InterPro" id="IPR043148">
    <property type="entry name" value="TagF_C"/>
</dbReference>
<comment type="similarity">
    <text evidence="2">Belongs to the glycosyltransferase 2 family.</text>
</comment>
<evidence type="ECO:0000256" key="1">
    <source>
        <dbReference type="ARBA" id="ARBA00004202"/>
    </source>
</evidence>
<feature type="compositionally biased region" description="Basic residues" evidence="9">
    <location>
        <begin position="744"/>
        <end position="755"/>
    </location>
</feature>
<dbReference type="Pfam" id="PF04464">
    <property type="entry name" value="Glyphos_transf"/>
    <property type="match status" value="1"/>
</dbReference>
<keyword evidence="5" id="KW-0328">Glycosyltransferase</keyword>
<dbReference type="Gene3D" id="3.90.550.10">
    <property type="entry name" value="Spore Coat Polysaccharide Biosynthesis Protein SpsA, Chain A"/>
    <property type="match status" value="1"/>
</dbReference>
<keyword evidence="6" id="KW-0808">Transferase</keyword>
<dbReference type="Gene3D" id="3.40.50.12580">
    <property type="match status" value="1"/>
</dbReference>
<protein>
    <submittedName>
        <fullName evidence="11">CDP-glycerol glycerophosphotransferase family protein</fullName>
    </submittedName>
</protein>
<evidence type="ECO:0000256" key="8">
    <source>
        <dbReference type="ARBA" id="ARBA00023136"/>
    </source>
</evidence>
<evidence type="ECO:0000256" key="2">
    <source>
        <dbReference type="ARBA" id="ARBA00006739"/>
    </source>
</evidence>
<dbReference type="EMBL" id="JAVREN010000052">
    <property type="protein sequence ID" value="MDT0309998.1"/>
    <property type="molecule type" value="Genomic_DNA"/>
</dbReference>
<proteinExistence type="inferred from homology"/>
<dbReference type="Gene3D" id="3.40.50.11820">
    <property type="match status" value="1"/>
</dbReference>
<keyword evidence="4" id="KW-1003">Cell membrane</keyword>
<comment type="caution">
    <text evidence="11">The sequence shown here is derived from an EMBL/GenBank/DDBJ whole genome shotgun (WGS) entry which is preliminary data.</text>
</comment>
<accession>A0ABU2LFP9</accession>
<dbReference type="InterPro" id="IPR029044">
    <property type="entry name" value="Nucleotide-diphossugar_trans"/>
</dbReference>
<keyword evidence="7" id="KW-0777">Teichoic acid biosynthesis</keyword>
<dbReference type="Proteomes" id="UP001183388">
    <property type="component" value="Unassembled WGS sequence"/>
</dbReference>
<dbReference type="Pfam" id="PF00535">
    <property type="entry name" value="Glycos_transf_2"/>
    <property type="match status" value="1"/>
</dbReference>
<dbReference type="InterPro" id="IPR001173">
    <property type="entry name" value="Glyco_trans_2-like"/>
</dbReference>
<dbReference type="PANTHER" id="PTHR43685:SF5">
    <property type="entry name" value="GLYCOSYLTRANSFERASE EPSE-RELATED"/>
    <property type="match status" value="1"/>
</dbReference>
<feature type="domain" description="Glycosyltransferase 2-like" evidence="10">
    <location>
        <begin position="9"/>
        <end position="107"/>
    </location>
</feature>
<evidence type="ECO:0000313" key="12">
    <source>
        <dbReference type="Proteomes" id="UP001183388"/>
    </source>
</evidence>
<name>A0ABU2LFP9_9ACTN</name>
<comment type="subcellular location">
    <subcellularLocation>
        <location evidence="1">Cell membrane</location>
        <topology evidence="1">Peripheral membrane protein</topology>
    </subcellularLocation>
</comment>
<dbReference type="InterPro" id="IPR050834">
    <property type="entry name" value="Glycosyltransf_2"/>
</dbReference>
<dbReference type="SUPFAM" id="SSF53756">
    <property type="entry name" value="UDP-Glycosyltransferase/glycogen phosphorylase"/>
    <property type="match status" value="1"/>
</dbReference>
<dbReference type="SUPFAM" id="SSF53448">
    <property type="entry name" value="Nucleotide-diphospho-sugar transferases"/>
    <property type="match status" value="1"/>
</dbReference>
<evidence type="ECO:0000256" key="4">
    <source>
        <dbReference type="ARBA" id="ARBA00022475"/>
    </source>
</evidence>
<evidence type="ECO:0000256" key="9">
    <source>
        <dbReference type="SAM" id="MobiDB-lite"/>
    </source>
</evidence>
<sequence length="755" mass="80030">MPESAPRFSVIVPAHQVQAHLPACLASVLTQDFRDVQLIAVDDASPDACREIIAEAAAADPRVLGLTLPRNAGPGPARNAALPHATGSYVLFLDGDDLLTPGALAALDARLTAAGEPQLLLFDHARLSWDGEVTPGVPAGLLATAGAASAPGNGAAPRTFTLGGRPSLLGLPPVAWGAAYRRDLLTSAGLRFPAGHYQDLPFFYAALAAAGSIAVLDRVCVRHRRRRQGGRARSAGRGHFDVLDQYERTFARLGALPGGDRWRPALHRLMVAHLTAVHRELRGVLPGPERAEFLRSARALCRTHRAASGSTALGAGRGSRPRRGLPAALGLPGAGLRGLRRLARRGGAGLRAALLRVHYLLQLRRPLDRRLAVFAGGTGEDAGYAGHPAALEARLRELEPGFTTAWVTGPGPGPEPPPGVRRLVPGTAAYLGAVARAGFLVSGGPFPDALVPRAGQRRLQTHAGTPLAHAGLDAPGRDLAGLLRQIDRWDHCLSAGRHATLAWESAYPAAYQILEYGSPRADLFHAAGAEDVRAARGWLGVPPGVLAVLYAPAPRSGRQETALPAPERLAARLGPGFLLLVRGGPHRASGPGVLDVTGHPAGLEWLCLAADALVTDYAPVVFDYAVLNRPVVVHAEDWEGYRAVHGAYVDLPAVAPGPVTRDEDELVAALRGTELWTGAESAARREAFRRRFCPYDDGFAAERVVRRVFLDGRRVPPVVPVEARRPAPAAVTVRAEPRTPAPRPRPRLHAARCER</sequence>
<dbReference type="PANTHER" id="PTHR43685">
    <property type="entry name" value="GLYCOSYLTRANSFERASE"/>
    <property type="match status" value="1"/>
</dbReference>
<evidence type="ECO:0000256" key="6">
    <source>
        <dbReference type="ARBA" id="ARBA00022679"/>
    </source>
</evidence>
<keyword evidence="12" id="KW-1185">Reference proteome</keyword>
<evidence type="ECO:0000256" key="5">
    <source>
        <dbReference type="ARBA" id="ARBA00022676"/>
    </source>
</evidence>